<protein>
    <submittedName>
        <fullName evidence="1">Uncharacterized protein</fullName>
    </submittedName>
</protein>
<gene>
    <name evidence="1" type="ORF">L0661_20615</name>
</gene>
<evidence type="ECO:0000313" key="1">
    <source>
        <dbReference type="EMBL" id="MCF2500736.1"/>
    </source>
</evidence>
<comment type="caution">
    <text evidence="1">The sequence shown here is derived from an EMBL/GenBank/DDBJ whole genome shotgun (WGS) entry which is preliminary data.</text>
</comment>
<name>A0A9X1QGN1_9BACT</name>
<sequence>MVKKEKAMTTLFINTEDQKVLQAVKDLLKNAHVSFKEQAESPYNPEFVEKIKNGKKDIQDGKGVKITLDEIIYNSEFVAMIEDGEQQIKDGRTTELKEGENLWDLVTSK</sequence>
<dbReference type="Pfam" id="PF10884">
    <property type="entry name" value="DUF2683"/>
    <property type="match status" value="2"/>
</dbReference>
<dbReference type="Proteomes" id="UP001139411">
    <property type="component" value="Unassembled WGS sequence"/>
</dbReference>
<proteinExistence type="predicted"/>
<accession>A0A9X1QGN1</accession>
<organism evidence="1 2">
    <name type="scientific">Dyadobacter chenhuakuii</name>
    <dbReference type="NCBI Taxonomy" id="2909339"/>
    <lineage>
        <taxon>Bacteria</taxon>
        <taxon>Pseudomonadati</taxon>
        <taxon>Bacteroidota</taxon>
        <taxon>Cytophagia</taxon>
        <taxon>Cytophagales</taxon>
        <taxon>Spirosomataceae</taxon>
        <taxon>Dyadobacter</taxon>
    </lineage>
</organism>
<dbReference type="EMBL" id="JAKFFV010000012">
    <property type="protein sequence ID" value="MCF2500736.1"/>
    <property type="molecule type" value="Genomic_DNA"/>
</dbReference>
<reference evidence="1" key="1">
    <citation type="submission" date="2022-01" db="EMBL/GenBank/DDBJ databases">
        <title>Novel species in genus Dyadobacter.</title>
        <authorList>
            <person name="Ma C."/>
        </authorList>
    </citation>
    <scope>NUCLEOTIDE SEQUENCE</scope>
    <source>
        <strain evidence="1">CY357</strain>
    </source>
</reference>
<evidence type="ECO:0000313" key="2">
    <source>
        <dbReference type="Proteomes" id="UP001139411"/>
    </source>
</evidence>
<dbReference type="AlphaFoldDB" id="A0A9X1QGN1"/>
<dbReference type="InterPro" id="IPR020271">
    <property type="entry name" value="Uncharacterised_MJ1172"/>
</dbReference>